<evidence type="ECO:0000313" key="1">
    <source>
        <dbReference type="EMBL" id="GIY30311.1"/>
    </source>
</evidence>
<organism evidence="1 2">
    <name type="scientific">Caerostris extrusa</name>
    <name type="common">Bark spider</name>
    <name type="synonym">Caerostris bankana</name>
    <dbReference type="NCBI Taxonomy" id="172846"/>
    <lineage>
        <taxon>Eukaryota</taxon>
        <taxon>Metazoa</taxon>
        <taxon>Ecdysozoa</taxon>
        <taxon>Arthropoda</taxon>
        <taxon>Chelicerata</taxon>
        <taxon>Arachnida</taxon>
        <taxon>Araneae</taxon>
        <taxon>Araneomorphae</taxon>
        <taxon>Entelegynae</taxon>
        <taxon>Araneoidea</taxon>
        <taxon>Araneidae</taxon>
        <taxon>Caerostris</taxon>
    </lineage>
</organism>
<keyword evidence="2" id="KW-1185">Reference proteome</keyword>
<protein>
    <submittedName>
        <fullName evidence="1">Uncharacterized protein</fullName>
    </submittedName>
</protein>
<gene>
    <name evidence="1" type="ORF">CEXT_81671</name>
</gene>
<reference evidence="1 2" key="1">
    <citation type="submission" date="2021-06" db="EMBL/GenBank/DDBJ databases">
        <title>Caerostris extrusa draft genome.</title>
        <authorList>
            <person name="Kono N."/>
            <person name="Arakawa K."/>
        </authorList>
    </citation>
    <scope>NUCLEOTIDE SEQUENCE [LARGE SCALE GENOMIC DNA]</scope>
</reference>
<proteinExistence type="predicted"/>
<sequence length="68" mass="8071">MTPFKYLLVKIELICKLGYFIEHQSNFRLLSEEQLRFYPNLEKLTVQNSGLSVITANAFAFTRRLREM</sequence>
<dbReference type="Proteomes" id="UP001054945">
    <property type="component" value="Unassembled WGS sequence"/>
</dbReference>
<comment type="caution">
    <text evidence="1">The sequence shown here is derived from an EMBL/GenBank/DDBJ whole genome shotgun (WGS) entry which is preliminary data.</text>
</comment>
<dbReference type="EMBL" id="BPLR01009207">
    <property type="protein sequence ID" value="GIY30311.1"/>
    <property type="molecule type" value="Genomic_DNA"/>
</dbReference>
<evidence type="ECO:0000313" key="2">
    <source>
        <dbReference type="Proteomes" id="UP001054945"/>
    </source>
</evidence>
<accession>A0AAV4SCC2</accession>
<dbReference type="AlphaFoldDB" id="A0AAV4SCC2"/>
<name>A0AAV4SCC2_CAEEX</name>